<evidence type="ECO:0000256" key="8">
    <source>
        <dbReference type="ARBA" id="ARBA00022737"/>
    </source>
</evidence>
<evidence type="ECO:0000256" key="15">
    <source>
        <dbReference type="ARBA" id="ARBA00045360"/>
    </source>
</evidence>
<dbReference type="Proteomes" id="UP001046870">
    <property type="component" value="Chromosome 12"/>
</dbReference>
<evidence type="ECO:0000256" key="5">
    <source>
        <dbReference type="ARBA" id="ARBA00022553"/>
    </source>
</evidence>
<dbReference type="GO" id="GO:0007166">
    <property type="term" value="P:cell surface receptor signaling pathway"/>
    <property type="evidence" value="ECO:0007669"/>
    <property type="project" value="InterPro"/>
</dbReference>
<keyword evidence="20" id="KW-1185">Reference proteome</keyword>
<evidence type="ECO:0000313" key="19">
    <source>
        <dbReference type="EMBL" id="KAG7467021.1"/>
    </source>
</evidence>
<sequence>MDLRRTTEALVFLALVVPTAEAVTGLNDPMLCYILDGVLLVYGLVMTALFFRERFFRPAAVSTDDPVYMGLNKPGDQYEELRRRNDPEGGATLPNRRQGTEETYTRLQKTTEDAYKEIGVKKGRRGKKEQVYQDLSTATKDTYDSLQMQPAPPPPPR</sequence>
<evidence type="ECO:0000256" key="10">
    <source>
        <dbReference type="ARBA" id="ARBA00022989"/>
    </source>
</evidence>
<name>A0A9D3PW67_MEGAT</name>
<dbReference type="EMBL" id="JAFDVH010000012">
    <property type="protein sequence ID" value="KAG7467021.1"/>
    <property type="molecule type" value="Genomic_DNA"/>
</dbReference>
<evidence type="ECO:0000313" key="20">
    <source>
        <dbReference type="Proteomes" id="UP001046870"/>
    </source>
</evidence>
<keyword evidence="6 17" id="KW-0812">Transmembrane</keyword>
<dbReference type="AlphaFoldDB" id="A0A9D3PW67"/>
<accession>A0A9D3PW67</accession>
<evidence type="ECO:0000256" key="3">
    <source>
        <dbReference type="ARBA" id="ARBA00020448"/>
    </source>
</evidence>
<dbReference type="InterPro" id="IPR024128">
    <property type="entry name" value="T-cell_CD3_zeta"/>
</dbReference>
<dbReference type="GO" id="GO:0004888">
    <property type="term" value="F:transmembrane signaling receptor activity"/>
    <property type="evidence" value="ECO:0007669"/>
    <property type="project" value="InterPro"/>
</dbReference>
<keyword evidence="11" id="KW-1064">Adaptive immunity</keyword>
<evidence type="ECO:0000256" key="1">
    <source>
        <dbReference type="ARBA" id="ARBA00004251"/>
    </source>
</evidence>
<keyword evidence="4" id="KW-1003">Cell membrane</keyword>
<organism evidence="19 20">
    <name type="scientific">Megalops atlanticus</name>
    <name type="common">Tarpon</name>
    <name type="synonym">Clupea gigantea</name>
    <dbReference type="NCBI Taxonomy" id="7932"/>
    <lineage>
        <taxon>Eukaryota</taxon>
        <taxon>Metazoa</taxon>
        <taxon>Chordata</taxon>
        <taxon>Craniata</taxon>
        <taxon>Vertebrata</taxon>
        <taxon>Euteleostomi</taxon>
        <taxon>Actinopterygii</taxon>
        <taxon>Neopterygii</taxon>
        <taxon>Teleostei</taxon>
        <taxon>Elopiformes</taxon>
        <taxon>Megalopidae</taxon>
        <taxon>Megalops</taxon>
    </lineage>
</organism>
<feature type="chain" id="PRO_5038994717" description="T-cell surface glycoprotein CD3 zeta chain" evidence="18">
    <location>
        <begin position="23"/>
        <end position="157"/>
    </location>
</feature>
<feature type="compositionally biased region" description="Polar residues" evidence="16">
    <location>
        <begin position="133"/>
        <end position="148"/>
    </location>
</feature>
<reference evidence="19" key="1">
    <citation type="submission" date="2021-01" db="EMBL/GenBank/DDBJ databases">
        <authorList>
            <person name="Zahm M."/>
            <person name="Roques C."/>
            <person name="Cabau C."/>
            <person name="Klopp C."/>
            <person name="Donnadieu C."/>
            <person name="Jouanno E."/>
            <person name="Lampietro C."/>
            <person name="Louis A."/>
            <person name="Herpin A."/>
            <person name="Echchiki A."/>
            <person name="Berthelot C."/>
            <person name="Parey E."/>
            <person name="Roest-Crollius H."/>
            <person name="Braasch I."/>
            <person name="Postlethwait J."/>
            <person name="Bobe J."/>
            <person name="Montfort J."/>
            <person name="Bouchez O."/>
            <person name="Begum T."/>
            <person name="Mejri S."/>
            <person name="Adams A."/>
            <person name="Chen W.-J."/>
            <person name="Guiguen Y."/>
        </authorList>
    </citation>
    <scope>NUCLEOTIDE SEQUENCE</scope>
    <source>
        <strain evidence="19">YG-15Mar2019-1</strain>
        <tissue evidence="19">Brain</tissue>
    </source>
</reference>
<dbReference type="GO" id="GO:0002250">
    <property type="term" value="P:adaptive immune response"/>
    <property type="evidence" value="ECO:0007669"/>
    <property type="project" value="UniProtKB-KW"/>
</dbReference>
<keyword evidence="13" id="KW-0675">Receptor</keyword>
<evidence type="ECO:0000256" key="14">
    <source>
        <dbReference type="ARBA" id="ARBA00030941"/>
    </source>
</evidence>
<evidence type="ECO:0000256" key="13">
    <source>
        <dbReference type="ARBA" id="ARBA00023170"/>
    </source>
</evidence>
<protein>
    <recommendedName>
        <fullName evidence="3">T-cell surface glycoprotein CD3 zeta chain</fullName>
    </recommendedName>
    <alternativeName>
        <fullName evidence="14">T-cell receptor T3 zeta chain</fullName>
    </alternativeName>
</protein>
<gene>
    <name evidence="19" type="ORF">MATL_G00149020</name>
</gene>
<keyword evidence="8" id="KW-0677">Repeat</keyword>
<proteinExistence type="inferred from homology"/>
<evidence type="ECO:0000256" key="6">
    <source>
        <dbReference type="ARBA" id="ARBA00022692"/>
    </source>
</evidence>
<feature type="signal peptide" evidence="18">
    <location>
        <begin position="1"/>
        <end position="22"/>
    </location>
</feature>
<dbReference type="PANTHER" id="PTHR10035">
    <property type="entry name" value="T-CELL SURFACE GLYCOPROTEIN CD3 ZETA CHAIN"/>
    <property type="match status" value="1"/>
</dbReference>
<dbReference type="SMART" id="SM00077">
    <property type="entry name" value="ITAM"/>
    <property type="match status" value="3"/>
</dbReference>
<evidence type="ECO:0000256" key="16">
    <source>
        <dbReference type="SAM" id="MobiDB-lite"/>
    </source>
</evidence>
<evidence type="ECO:0000256" key="12">
    <source>
        <dbReference type="ARBA" id="ARBA00023136"/>
    </source>
</evidence>
<evidence type="ECO:0000256" key="9">
    <source>
        <dbReference type="ARBA" id="ARBA00022859"/>
    </source>
</evidence>
<feature type="compositionally biased region" description="Basic and acidic residues" evidence="16">
    <location>
        <begin position="98"/>
        <end position="120"/>
    </location>
</feature>
<comment type="function">
    <text evidence="15">Part of the TCR-CD3 complex present on T-lymphocyte cell surface that plays an essential role in adaptive immune response. When antigen presenting cells (APCs) activate T-cell receptor (TCR), TCR-mediated signals are transmitted across the cell membrane by the CD3 chains CD3D, CD3E, CD3G and CD3Z. All CD3 chains contain immunoreceptor tyrosine-based activation motifs (ITAMs) in their cytoplasmic domain. Upon TCR engagement, these motifs become phosphorylated by Src family protein tyrosine kinases LCK and FYN, resulting in the activation of downstream signaling pathways. CD3Z ITAMs phosphorylation creates multiple docking sites for the protein kinase ZAP70 leading to ZAP70 phosphorylation and its conversion into a catalytically active enzyme. Plays an important role in intrathymic T-cell differentiation. Additionally, participates in the activity-dependent synapse formation of retinal ganglion cells (RGCs) in both the retina and dorsal lateral geniculate nucleus (dLGN).</text>
</comment>
<keyword evidence="9" id="KW-0391">Immunity</keyword>
<evidence type="ECO:0000256" key="18">
    <source>
        <dbReference type="SAM" id="SignalP"/>
    </source>
</evidence>
<evidence type="ECO:0000256" key="4">
    <source>
        <dbReference type="ARBA" id="ARBA00022475"/>
    </source>
</evidence>
<feature type="region of interest" description="Disordered" evidence="16">
    <location>
        <begin position="80"/>
        <end position="157"/>
    </location>
</feature>
<keyword evidence="12 17" id="KW-0472">Membrane</keyword>
<dbReference type="OrthoDB" id="9941225at2759"/>
<evidence type="ECO:0000256" key="17">
    <source>
        <dbReference type="SAM" id="Phobius"/>
    </source>
</evidence>
<dbReference type="PANTHER" id="PTHR10035:SF2">
    <property type="entry name" value="T-CELL SURFACE GLYCOPROTEIN CD3 ZETA CHAIN"/>
    <property type="match status" value="1"/>
</dbReference>
<comment type="caution">
    <text evidence="19">The sequence shown here is derived from an EMBL/GenBank/DDBJ whole genome shotgun (WGS) entry which is preliminary data.</text>
</comment>
<dbReference type="InterPro" id="IPR003110">
    <property type="entry name" value="Phos_immunorcpt_sig_ITAM"/>
</dbReference>
<dbReference type="GO" id="GO:0098797">
    <property type="term" value="C:plasma membrane protein complex"/>
    <property type="evidence" value="ECO:0007669"/>
    <property type="project" value="UniProtKB-ARBA"/>
</dbReference>
<evidence type="ECO:0000256" key="11">
    <source>
        <dbReference type="ARBA" id="ARBA00023130"/>
    </source>
</evidence>
<comment type="similarity">
    <text evidence="2">Belongs to the CD3Z/FCER1G family.</text>
</comment>
<feature type="transmembrane region" description="Helical" evidence="17">
    <location>
        <begin position="32"/>
        <end position="51"/>
    </location>
</feature>
<evidence type="ECO:0000256" key="7">
    <source>
        <dbReference type="ARBA" id="ARBA00022729"/>
    </source>
</evidence>
<evidence type="ECO:0000256" key="2">
    <source>
        <dbReference type="ARBA" id="ARBA00007280"/>
    </source>
</evidence>
<keyword evidence="5" id="KW-0597">Phosphoprotein</keyword>
<dbReference type="Pfam" id="PF11628">
    <property type="entry name" value="TCR_zetazeta"/>
    <property type="match status" value="1"/>
</dbReference>
<dbReference type="InterPro" id="IPR021663">
    <property type="entry name" value="CD3_zeta/IgE_Fc_rcpt_gamma"/>
</dbReference>
<keyword evidence="10 17" id="KW-1133">Transmembrane helix</keyword>
<comment type="subcellular location">
    <subcellularLocation>
        <location evidence="1">Cell membrane</location>
        <topology evidence="1">Single-pass type I membrane protein</topology>
    </subcellularLocation>
</comment>
<keyword evidence="7 18" id="KW-0732">Signal</keyword>